<keyword evidence="8" id="KW-1133">Transmembrane helix</keyword>
<dbReference type="EMBL" id="JBHRTI010000004">
    <property type="protein sequence ID" value="MFC3147858.1"/>
    <property type="molecule type" value="Genomic_DNA"/>
</dbReference>
<feature type="region of interest" description="Disordered" evidence="7">
    <location>
        <begin position="356"/>
        <end position="380"/>
    </location>
</feature>
<evidence type="ECO:0000256" key="2">
    <source>
        <dbReference type="ARBA" id="ARBA00022723"/>
    </source>
</evidence>
<keyword evidence="2" id="KW-0479">Metal-binding</keyword>
<evidence type="ECO:0000313" key="11">
    <source>
        <dbReference type="EMBL" id="MFC3147858.1"/>
    </source>
</evidence>
<feature type="domain" description="DUF7092" evidence="10">
    <location>
        <begin position="29"/>
        <end position="97"/>
    </location>
</feature>
<dbReference type="Pfam" id="PF23368">
    <property type="entry name" value="DUF7092"/>
    <property type="match status" value="1"/>
</dbReference>
<evidence type="ECO:0000256" key="8">
    <source>
        <dbReference type="SAM" id="Phobius"/>
    </source>
</evidence>
<dbReference type="InterPro" id="IPR001915">
    <property type="entry name" value="Peptidase_M48"/>
</dbReference>
<dbReference type="PANTHER" id="PTHR22726">
    <property type="entry name" value="METALLOENDOPEPTIDASE OMA1"/>
    <property type="match status" value="1"/>
</dbReference>
<comment type="similarity">
    <text evidence="6">Belongs to the peptidase M48 family.</text>
</comment>
<keyword evidence="8" id="KW-0812">Transmembrane</keyword>
<comment type="cofactor">
    <cofactor evidence="6">
        <name>Zn(2+)</name>
        <dbReference type="ChEBI" id="CHEBI:29105"/>
    </cofactor>
    <text evidence="6">Binds 1 zinc ion per subunit.</text>
</comment>
<feature type="domain" description="Peptidase M48" evidence="9">
    <location>
        <begin position="207"/>
        <end position="348"/>
    </location>
</feature>
<evidence type="ECO:0000256" key="3">
    <source>
        <dbReference type="ARBA" id="ARBA00022801"/>
    </source>
</evidence>
<dbReference type="Proteomes" id="UP001595556">
    <property type="component" value="Unassembled WGS sequence"/>
</dbReference>
<evidence type="ECO:0000256" key="5">
    <source>
        <dbReference type="ARBA" id="ARBA00023049"/>
    </source>
</evidence>
<dbReference type="PANTHER" id="PTHR22726:SF1">
    <property type="entry name" value="METALLOENDOPEPTIDASE OMA1, MITOCHONDRIAL"/>
    <property type="match status" value="1"/>
</dbReference>
<dbReference type="Pfam" id="PF01435">
    <property type="entry name" value="Peptidase_M48"/>
    <property type="match status" value="1"/>
</dbReference>
<dbReference type="RefSeq" id="WP_377303293.1">
    <property type="nucleotide sequence ID" value="NZ_CP180191.1"/>
</dbReference>
<dbReference type="Gene3D" id="3.30.2010.10">
    <property type="entry name" value="Metalloproteases ('zincins'), catalytic domain"/>
    <property type="match status" value="1"/>
</dbReference>
<evidence type="ECO:0000256" key="1">
    <source>
        <dbReference type="ARBA" id="ARBA00022670"/>
    </source>
</evidence>
<evidence type="ECO:0000313" key="12">
    <source>
        <dbReference type="Proteomes" id="UP001595556"/>
    </source>
</evidence>
<feature type="transmembrane region" description="Helical" evidence="8">
    <location>
        <begin position="114"/>
        <end position="133"/>
    </location>
</feature>
<evidence type="ECO:0000256" key="7">
    <source>
        <dbReference type="SAM" id="MobiDB-lite"/>
    </source>
</evidence>
<protein>
    <submittedName>
        <fullName evidence="11">M48 family metallopeptidase</fullName>
    </submittedName>
</protein>
<keyword evidence="1 6" id="KW-0645">Protease</keyword>
<evidence type="ECO:0000256" key="6">
    <source>
        <dbReference type="RuleBase" id="RU003983"/>
    </source>
</evidence>
<gene>
    <name evidence="11" type="ORF">ACFOEN_09410</name>
</gene>
<feature type="compositionally biased region" description="Polar residues" evidence="7">
    <location>
        <begin position="371"/>
        <end position="380"/>
    </location>
</feature>
<comment type="caution">
    <text evidence="11">The sequence shown here is derived from an EMBL/GenBank/DDBJ whole genome shotgun (WGS) entry which is preliminary data.</text>
</comment>
<name>A0ABV7H1R7_9BURK</name>
<organism evidence="11 12">
    <name type="scientific">Piscinibacterium candidicorallinum</name>
    <dbReference type="NCBI Taxonomy" id="1793872"/>
    <lineage>
        <taxon>Bacteria</taxon>
        <taxon>Pseudomonadati</taxon>
        <taxon>Pseudomonadota</taxon>
        <taxon>Betaproteobacteria</taxon>
        <taxon>Burkholderiales</taxon>
        <taxon>Piscinibacterium</taxon>
    </lineage>
</organism>
<keyword evidence="12" id="KW-1185">Reference proteome</keyword>
<keyword evidence="4 6" id="KW-0862">Zinc</keyword>
<proteinExistence type="inferred from homology"/>
<dbReference type="CDD" id="cd07332">
    <property type="entry name" value="M48C_Oma1_like"/>
    <property type="match status" value="1"/>
</dbReference>
<keyword evidence="5 6" id="KW-0482">Metalloprotease</keyword>
<evidence type="ECO:0000259" key="10">
    <source>
        <dbReference type="Pfam" id="PF23368"/>
    </source>
</evidence>
<evidence type="ECO:0000259" key="9">
    <source>
        <dbReference type="Pfam" id="PF01435"/>
    </source>
</evidence>
<keyword evidence="8" id="KW-0472">Membrane</keyword>
<dbReference type="InterPro" id="IPR055518">
    <property type="entry name" value="DUF7092"/>
</dbReference>
<dbReference type="InterPro" id="IPR051156">
    <property type="entry name" value="Mito/Outer_Membr_Metalloprot"/>
</dbReference>
<accession>A0ABV7H1R7</accession>
<reference evidence="12" key="1">
    <citation type="journal article" date="2019" name="Int. J. Syst. Evol. Microbiol.">
        <title>The Global Catalogue of Microorganisms (GCM) 10K type strain sequencing project: providing services to taxonomists for standard genome sequencing and annotation.</title>
        <authorList>
            <consortium name="The Broad Institute Genomics Platform"/>
            <consortium name="The Broad Institute Genome Sequencing Center for Infectious Disease"/>
            <person name="Wu L."/>
            <person name="Ma J."/>
        </authorList>
    </citation>
    <scope>NUCLEOTIDE SEQUENCE [LARGE SCALE GENOMIC DNA]</scope>
    <source>
        <strain evidence="12">KCTC 52168</strain>
    </source>
</reference>
<sequence>MTGSNVNTPSPGVAALMFAPDAGERLTGVPVTLHVAGGRLLVIGRDGQWAFDLKALRLRERFVHAPVVIELPSHGGAASTGSIEIAPGQAIDDLVGRLPARRGRVERWAGSPSSIMVLAVVFAVFLALSYRYVLPAAADQFAQWMPQHYAESIDKAVMEELDKRLLKPSKLPEERRSAIAERFEALRLPGGLPQPAGKTSLLFRDAGREINAFALPGGTIVLTDALVERFNDDAVLGVLGHEIGHVAHRHGLRNLARTAAVGLFFSVYVGDFSAVAATSATFLEQQRHSREAEREADAYAIAVMQENAINPAVLGAFFRVLLRDESGAPPPVFLSSHPAHPERADAFEAAGGVLPSSGALRPGQAIAPQVDPTQGPAQND</sequence>
<evidence type="ECO:0000256" key="4">
    <source>
        <dbReference type="ARBA" id="ARBA00022833"/>
    </source>
</evidence>
<keyword evidence="3 6" id="KW-0378">Hydrolase</keyword>